<dbReference type="PANTHER" id="PTHR47510">
    <property type="entry name" value="REVERSE TRANSCRIPTASE DOMAIN-CONTAINING PROTEIN"/>
    <property type="match status" value="1"/>
</dbReference>
<dbReference type="Proteomes" id="UP001152795">
    <property type="component" value="Unassembled WGS sequence"/>
</dbReference>
<accession>A0A7D9JH43</accession>
<evidence type="ECO:0000313" key="2">
    <source>
        <dbReference type="Proteomes" id="UP001152795"/>
    </source>
</evidence>
<sequence length="300" mass="34402">KASKGRFPQSFSRRRLRGCIQSTNVNDAVNCLERKIMDHMNKCMPTKTVSISSRDPYLMSPLFKSLLNAKSRIARSQKDTLSLINKRISDVICLNRRNFRALAGSRTWWRKTNDISQRNASSSRVTLDNASLTRLNPYFGELCHDDSYVEATLSIIGDEVDIPSFTEQQVWNAFKRIKRTATGPDYISYWVWNDHAEILTEVITNVWNLSLSSHTWPDSWKRENINPLAKVDLPKEDGDDFRGINITPGIARTFEKLVYNSQIKSTVEEIFIPNAICVQAGGKLYKRSVDYSEQSTQLLR</sequence>
<organism evidence="1 2">
    <name type="scientific">Paramuricea clavata</name>
    <name type="common">Red gorgonian</name>
    <name type="synonym">Violescent sea-whip</name>
    <dbReference type="NCBI Taxonomy" id="317549"/>
    <lineage>
        <taxon>Eukaryota</taxon>
        <taxon>Metazoa</taxon>
        <taxon>Cnidaria</taxon>
        <taxon>Anthozoa</taxon>
        <taxon>Octocorallia</taxon>
        <taxon>Malacalcyonacea</taxon>
        <taxon>Plexauridae</taxon>
        <taxon>Paramuricea</taxon>
    </lineage>
</organism>
<gene>
    <name evidence="1" type="ORF">PACLA_8A017939</name>
</gene>
<feature type="non-terminal residue" evidence="1">
    <location>
        <position position="1"/>
    </location>
</feature>
<dbReference type="OrthoDB" id="5985491at2759"/>
<evidence type="ECO:0000313" key="1">
    <source>
        <dbReference type="EMBL" id="CAB4029355.1"/>
    </source>
</evidence>
<comment type="caution">
    <text evidence="1">The sequence shown here is derived from an EMBL/GenBank/DDBJ whole genome shotgun (WGS) entry which is preliminary data.</text>
</comment>
<protein>
    <submittedName>
        <fullName evidence="1">Uncharacterized protein</fullName>
    </submittedName>
</protein>
<proteinExistence type="predicted"/>
<keyword evidence="2" id="KW-1185">Reference proteome</keyword>
<dbReference type="PANTHER" id="PTHR47510:SF3">
    <property type="entry name" value="ENDO_EXONUCLEASE_PHOSPHATASE DOMAIN-CONTAINING PROTEIN"/>
    <property type="match status" value="1"/>
</dbReference>
<dbReference type="EMBL" id="CACRXK020016121">
    <property type="protein sequence ID" value="CAB4029355.1"/>
    <property type="molecule type" value="Genomic_DNA"/>
</dbReference>
<reference evidence="1" key="1">
    <citation type="submission" date="2020-04" db="EMBL/GenBank/DDBJ databases">
        <authorList>
            <person name="Alioto T."/>
            <person name="Alioto T."/>
            <person name="Gomez Garrido J."/>
        </authorList>
    </citation>
    <scope>NUCLEOTIDE SEQUENCE</scope>
    <source>
        <strain evidence="1">A484AB</strain>
    </source>
</reference>
<name>A0A7D9JH43_PARCT</name>
<dbReference type="AlphaFoldDB" id="A0A7D9JH43"/>